<keyword evidence="1" id="KW-0677">Repeat</keyword>
<name>A0ABD2WFV3_9HYME</name>
<dbReference type="Pfam" id="PF12796">
    <property type="entry name" value="Ank_2"/>
    <property type="match status" value="1"/>
</dbReference>
<reference evidence="4 5" key="1">
    <citation type="journal article" date="2024" name="bioRxiv">
        <title>A reference genome for Trichogramma kaykai: A tiny desert-dwelling parasitoid wasp with competing sex-ratio distorters.</title>
        <authorList>
            <person name="Culotta J."/>
            <person name="Lindsey A.R."/>
        </authorList>
    </citation>
    <scope>NUCLEOTIDE SEQUENCE [LARGE SCALE GENOMIC DNA]</scope>
    <source>
        <strain evidence="4 5">KSX58</strain>
    </source>
</reference>
<dbReference type="SMART" id="SM00248">
    <property type="entry name" value="ANK"/>
    <property type="match status" value="5"/>
</dbReference>
<accession>A0ABD2WFV3</accession>
<dbReference type="InterPro" id="IPR036770">
    <property type="entry name" value="Ankyrin_rpt-contain_sf"/>
</dbReference>
<dbReference type="PRINTS" id="PR01415">
    <property type="entry name" value="ANKYRIN"/>
</dbReference>
<gene>
    <name evidence="4" type="ORF">TKK_013882</name>
</gene>
<keyword evidence="2 3" id="KW-0040">ANK repeat</keyword>
<evidence type="ECO:0000313" key="4">
    <source>
        <dbReference type="EMBL" id="KAL3391407.1"/>
    </source>
</evidence>
<dbReference type="Pfam" id="PF00023">
    <property type="entry name" value="Ank"/>
    <property type="match status" value="1"/>
</dbReference>
<dbReference type="PANTHER" id="PTHR24198:SF165">
    <property type="entry name" value="ANKYRIN REPEAT-CONTAINING PROTEIN-RELATED"/>
    <property type="match status" value="1"/>
</dbReference>
<evidence type="ECO:0000256" key="1">
    <source>
        <dbReference type="ARBA" id="ARBA00022737"/>
    </source>
</evidence>
<dbReference type="PANTHER" id="PTHR24198">
    <property type="entry name" value="ANKYRIN REPEAT AND PROTEIN KINASE DOMAIN-CONTAINING PROTEIN"/>
    <property type="match status" value="1"/>
</dbReference>
<dbReference type="SUPFAM" id="SSF48403">
    <property type="entry name" value="Ankyrin repeat"/>
    <property type="match status" value="1"/>
</dbReference>
<sequence length="369" mass="42609">MLLRTTALHRAARIKHHCIVKVLFEIYNKFNVNYTDESGLSHFHMACMFGCVEVVEKFLRLRQDPNVIWQATGDTPLHVALKNRHIQEHSFQEYHPLRLNDLDEWGYTPLNLALDRNLQVTAELLLRYGADPNAIDADKSTPLHIICKMVGEKLCEDKFLDLFFKIVVDDKNQRVHVDDRDVLGRTPLELAVAYNLAHAVKLLLDRGADLSGLVFPAKIDFFNKFFGEPNEMLGCLRIASSCLAVIEILLKKGYRVFKRSRRLAIFVKNWYDNVEFEKIAGDIMITSSLSLSKLIQLSPKKASGKVNYRDYYNFMHSNTVHWLPERYRNSCFLHLSQIMWEGFCHLLQSLTKSSTIYEIFAAAVTNKNL</sequence>
<dbReference type="Gene3D" id="1.25.40.20">
    <property type="entry name" value="Ankyrin repeat-containing domain"/>
    <property type="match status" value="2"/>
</dbReference>
<feature type="repeat" description="ANK" evidence="3">
    <location>
        <begin position="105"/>
        <end position="137"/>
    </location>
</feature>
<dbReference type="InterPro" id="IPR002110">
    <property type="entry name" value="Ankyrin_rpt"/>
</dbReference>
<organism evidence="4 5">
    <name type="scientific">Trichogramma kaykai</name>
    <dbReference type="NCBI Taxonomy" id="54128"/>
    <lineage>
        <taxon>Eukaryota</taxon>
        <taxon>Metazoa</taxon>
        <taxon>Ecdysozoa</taxon>
        <taxon>Arthropoda</taxon>
        <taxon>Hexapoda</taxon>
        <taxon>Insecta</taxon>
        <taxon>Pterygota</taxon>
        <taxon>Neoptera</taxon>
        <taxon>Endopterygota</taxon>
        <taxon>Hymenoptera</taxon>
        <taxon>Apocrita</taxon>
        <taxon>Proctotrupomorpha</taxon>
        <taxon>Chalcidoidea</taxon>
        <taxon>Trichogrammatidae</taxon>
        <taxon>Trichogramma</taxon>
    </lineage>
</organism>
<keyword evidence="5" id="KW-1185">Reference proteome</keyword>
<dbReference type="EMBL" id="JBJJXI010000110">
    <property type="protein sequence ID" value="KAL3391407.1"/>
    <property type="molecule type" value="Genomic_DNA"/>
</dbReference>
<comment type="caution">
    <text evidence="4">The sequence shown here is derived from an EMBL/GenBank/DDBJ whole genome shotgun (WGS) entry which is preliminary data.</text>
</comment>
<dbReference type="PROSITE" id="PS50088">
    <property type="entry name" value="ANK_REPEAT"/>
    <property type="match status" value="2"/>
</dbReference>
<dbReference type="AlphaFoldDB" id="A0ABD2WFV3"/>
<evidence type="ECO:0000256" key="3">
    <source>
        <dbReference type="PROSITE-ProRule" id="PRU00023"/>
    </source>
</evidence>
<dbReference type="Proteomes" id="UP001627154">
    <property type="component" value="Unassembled WGS sequence"/>
</dbReference>
<proteinExistence type="predicted"/>
<protein>
    <submittedName>
        <fullName evidence="4">Uncharacterized protein</fullName>
    </submittedName>
</protein>
<evidence type="ECO:0000256" key="2">
    <source>
        <dbReference type="ARBA" id="ARBA00023043"/>
    </source>
</evidence>
<evidence type="ECO:0000313" key="5">
    <source>
        <dbReference type="Proteomes" id="UP001627154"/>
    </source>
</evidence>
<dbReference type="PROSITE" id="PS50297">
    <property type="entry name" value="ANK_REP_REGION"/>
    <property type="match status" value="2"/>
</dbReference>
<feature type="repeat" description="ANK" evidence="3">
    <location>
        <begin position="183"/>
        <end position="211"/>
    </location>
</feature>